<evidence type="ECO:0000259" key="2">
    <source>
        <dbReference type="SMART" id="SM01362"/>
    </source>
</evidence>
<dbReference type="InterPro" id="IPR007034">
    <property type="entry name" value="BMS1_TSR1_C"/>
</dbReference>
<gene>
    <name evidence="3" type="ORF">ASIM_LOCUS1503</name>
</gene>
<dbReference type="GO" id="GO:0000479">
    <property type="term" value="P:endonucleolytic cleavage of tricistronic rRNA transcript (SSU-rRNA, 5.8S rRNA, LSU-rRNA)"/>
    <property type="evidence" value="ECO:0007669"/>
    <property type="project" value="TreeGrafter"/>
</dbReference>
<dbReference type="PANTHER" id="PTHR12858">
    <property type="entry name" value="RIBOSOME BIOGENESIS PROTEIN"/>
    <property type="match status" value="1"/>
</dbReference>
<evidence type="ECO:0000313" key="3">
    <source>
        <dbReference type="EMBL" id="VDK18828.1"/>
    </source>
</evidence>
<evidence type="ECO:0000313" key="4">
    <source>
        <dbReference type="Proteomes" id="UP000267096"/>
    </source>
</evidence>
<dbReference type="EMBL" id="UYRR01001625">
    <property type="protein sequence ID" value="VDK18828.1"/>
    <property type="molecule type" value="Genomic_DNA"/>
</dbReference>
<evidence type="ECO:0000313" key="5">
    <source>
        <dbReference type="WBParaSite" id="ASIM_0000162501-mRNA-1"/>
    </source>
</evidence>
<feature type="compositionally biased region" description="Acidic residues" evidence="1">
    <location>
        <begin position="29"/>
        <end position="51"/>
    </location>
</feature>
<sequence>MIKDCFVTGEWAEGDDANIDESDAKNNIDEDGSSEESEGDDDSDSDSGEGDTAEKNKSTSQGFKFELQLNKSVFEELDDEYRNELEGFRVGQYVRVEFDSIPLEFIKYFNVNKPYIIGGLLNGEQNIASVQVRIKKHRWYDRVLKSRDPLIISCGWRRFQTIMIYCIQDHNMRQRYLKYTPEHMYCEAVFWAPITTQNTAFMAVQSVDQQMGFRIAATGVVLNLDKGCEVVKKLKLIGNPYQIFKKSAFIKGMFSTRLEVTKFEGAAIRTVSGIRGQIKKALSEPNGAFRASFEDKIVMSDIVFLRSWVSCS</sequence>
<feature type="domain" description="Ribosome biogenesis protein BMS1/TSR1 C-terminal" evidence="2">
    <location>
        <begin position="13"/>
        <end position="311"/>
    </location>
</feature>
<evidence type="ECO:0000256" key="1">
    <source>
        <dbReference type="SAM" id="MobiDB-lite"/>
    </source>
</evidence>
<reference evidence="3 4" key="2">
    <citation type="submission" date="2018-11" db="EMBL/GenBank/DDBJ databases">
        <authorList>
            <consortium name="Pathogen Informatics"/>
        </authorList>
    </citation>
    <scope>NUCLEOTIDE SEQUENCE [LARGE SCALE GENOMIC DNA]</scope>
</reference>
<reference evidence="5" key="1">
    <citation type="submission" date="2017-02" db="UniProtKB">
        <authorList>
            <consortium name="WormBaseParasite"/>
        </authorList>
    </citation>
    <scope>IDENTIFICATION</scope>
</reference>
<dbReference type="OrthoDB" id="5852302at2759"/>
<organism evidence="5">
    <name type="scientific">Anisakis simplex</name>
    <name type="common">Herring worm</name>
    <dbReference type="NCBI Taxonomy" id="6269"/>
    <lineage>
        <taxon>Eukaryota</taxon>
        <taxon>Metazoa</taxon>
        <taxon>Ecdysozoa</taxon>
        <taxon>Nematoda</taxon>
        <taxon>Chromadorea</taxon>
        <taxon>Rhabditida</taxon>
        <taxon>Spirurina</taxon>
        <taxon>Ascaridomorpha</taxon>
        <taxon>Ascaridoidea</taxon>
        <taxon>Anisakidae</taxon>
        <taxon>Anisakis</taxon>
        <taxon>Anisakis simplex complex</taxon>
    </lineage>
</organism>
<keyword evidence="4" id="KW-1185">Reference proteome</keyword>
<dbReference type="GO" id="GO:0003924">
    <property type="term" value="F:GTPase activity"/>
    <property type="evidence" value="ECO:0007669"/>
    <property type="project" value="TreeGrafter"/>
</dbReference>
<feature type="compositionally biased region" description="Acidic residues" evidence="1">
    <location>
        <begin position="12"/>
        <end position="21"/>
    </location>
</feature>
<dbReference type="GO" id="GO:0034511">
    <property type="term" value="F:U3 snoRNA binding"/>
    <property type="evidence" value="ECO:0007669"/>
    <property type="project" value="TreeGrafter"/>
</dbReference>
<accession>A0A0M3J269</accession>
<feature type="region of interest" description="Disordered" evidence="1">
    <location>
        <begin position="1"/>
        <end position="59"/>
    </location>
</feature>
<dbReference type="SMART" id="SM01362">
    <property type="entry name" value="DUF663"/>
    <property type="match status" value="1"/>
</dbReference>
<protein>
    <submittedName>
        <fullName evidence="5">Bms1l protein (inferred by orthology to a zebrafish protein)</fullName>
    </submittedName>
</protein>
<proteinExistence type="predicted"/>
<dbReference type="Proteomes" id="UP000267096">
    <property type="component" value="Unassembled WGS sequence"/>
</dbReference>
<dbReference type="GO" id="GO:0030686">
    <property type="term" value="C:90S preribosome"/>
    <property type="evidence" value="ECO:0007669"/>
    <property type="project" value="TreeGrafter"/>
</dbReference>
<dbReference type="GO" id="GO:0000462">
    <property type="term" value="P:maturation of SSU-rRNA from tricistronic rRNA transcript (SSU-rRNA, 5.8S rRNA, LSU-rRNA)"/>
    <property type="evidence" value="ECO:0007669"/>
    <property type="project" value="TreeGrafter"/>
</dbReference>
<dbReference type="PANTHER" id="PTHR12858:SF2">
    <property type="entry name" value="RIBOSOME BIOGENESIS PROTEIN BMS1 HOMOLOG"/>
    <property type="match status" value="1"/>
</dbReference>
<dbReference type="GO" id="GO:0005525">
    <property type="term" value="F:GTP binding"/>
    <property type="evidence" value="ECO:0007669"/>
    <property type="project" value="TreeGrafter"/>
</dbReference>
<dbReference type="Pfam" id="PF04950">
    <property type="entry name" value="RIBIOP_C"/>
    <property type="match status" value="1"/>
</dbReference>
<name>A0A0M3J269_ANISI</name>
<dbReference type="WBParaSite" id="ASIM_0000162501-mRNA-1">
    <property type="protein sequence ID" value="ASIM_0000162501-mRNA-1"/>
    <property type="gene ID" value="ASIM_0000162501"/>
</dbReference>
<dbReference type="AlphaFoldDB" id="A0A0M3J269"/>
<dbReference type="InterPro" id="IPR039761">
    <property type="entry name" value="Bms1/Tsr1"/>
</dbReference>